<feature type="transmembrane region" description="Helical" evidence="8">
    <location>
        <begin position="277"/>
        <end position="298"/>
    </location>
</feature>
<feature type="domain" description="Major facilitator superfamily (MFS) profile" evidence="9">
    <location>
        <begin position="23"/>
        <end position="426"/>
    </location>
</feature>
<evidence type="ECO:0000256" key="7">
    <source>
        <dbReference type="ARBA" id="ARBA00023136"/>
    </source>
</evidence>
<evidence type="ECO:0000256" key="6">
    <source>
        <dbReference type="ARBA" id="ARBA00022989"/>
    </source>
</evidence>
<accession>A0ABZ1II79</accession>
<feature type="transmembrane region" description="Helical" evidence="8">
    <location>
        <begin position="310"/>
        <end position="328"/>
    </location>
</feature>
<keyword evidence="7 8" id="KW-0472">Membrane</keyword>
<evidence type="ECO:0000259" key="9">
    <source>
        <dbReference type="PROSITE" id="PS50850"/>
    </source>
</evidence>
<keyword evidence="5" id="KW-0769">Symport</keyword>
<keyword evidence="4 8" id="KW-0812">Transmembrane</keyword>
<feature type="transmembrane region" description="Helical" evidence="8">
    <location>
        <begin position="160"/>
        <end position="183"/>
    </location>
</feature>
<reference evidence="10 11" key="1">
    <citation type="journal article" date="2015" name="Int. J. Syst. Evol. Microbiol.">
        <title>Amycolatopsis rhabdoformis sp. nov., an actinomycete isolated from a tropical forest soil.</title>
        <authorList>
            <person name="Souza W.R."/>
            <person name="Silva R.E."/>
            <person name="Goodfellow M."/>
            <person name="Busarakam K."/>
            <person name="Figueiro F.S."/>
            <person name="Ferreira D."/>
            <person name="Rodrigues-Filho E."/>
            <person name="Moraes L.A.B."/>
            <person name="Zucchi T.D."/>
        </authorList>
    </citation>
    <scope>NUCLEOTIDE SEQUENCE [LARGE SCALE GENOMIC DNA]</scope>
    <source>
        <strain evidence="10 11">NCIMB 14900</strain>
    </source>
</reference>
<name>A0ABZ1II79_9PSEU</name>
<dbReference type="RefSeq" id="WP_326836951.1">
    <property type="nucleotide sequence ID" value="NZ_CP142149.1"/>
</dbReference>
<dbReference type="Pfam" id="PF07690">
    <property type="entry name" value="MFS_1"/>
    <property type="match status" value="1"/>
</dbReference>
<evidence type="ECO:0000256" key="8">
    <source>
        <dbReference type="SAM" id="Phobius"/>
    </source>
</evidence>
<protein>
    <submittedName>
        <fullName evidence="10">MFS transporter</fullName>
    </submittedName>
</protein>
<sequence>MKPMAHPASGTTAAEPARMTVRTTFALSLGTFVEWFDFALYGFSTAVIAAQFFPSGNPTAALLGTLAIYGVSFVARPIGGVVMGRVGDRHGRRTALAVSLVLMGLSTALIGVIPPYAVIGFAAPLLLTLCRLVQGFAAASELTGAATYAAESAPPGRRGLYVNVVSCFGSVGTAVATLVVLLFRLDTGFYESGGWRWPFIAGGVIACGGIYLRLRLAETGVHLRTREKAPWTLRQTLRRHGRTIGVLIVFYALVGVGFHTLLGYMPTYMTKVAGISATAALWISLFAFVTFAVSCVAFGALTDRVGRKPVMITAAVAIPVLTVPAYLLIAGGNLPLMCVAQALLVVPVAAVQAAGNVTNAEIFPPEVRYSAGAIAYTFSYAVFAGTAPLLDAVLLDVGGKLLPAFYGVLIAVIALPFLVKGIPESRGFSIETGDRRKDS</sequence>
<dbReference type="PANTHER" id="PTHR43528:SF1">
    <property type="entry name" value="ALPHA-KETOGLUTARATE PERMEASE"/>
    <property type="match status" value="1"/>
</dbReference>
<feature type="transmembrane region" description="Helical" evidence="8">
    <location>
        <begin position="94"/>
        <end position="113"/>
    </location>
</feature>
<dbReference type="InterPro" id="IPR051084">
    <property type="entry name" value="H+-coupled_symporters"/>
</dbReference>
<keyword evidence="3" id="KW-1003">Cell membrane</keyword>
<gene>
    <name evidence="10" type="ORF">VSH64_18965</name>
</gene>
<dbReference type="SUPFAM" id="SSF103473">
    <property type="entry name" value="MFS general substrate transporter"/>
    <property type="match status" value="1"/>
</dbReference>
<dbReference type="PANTHER" id="PTHR43528">
    <property type="entry name" value="ALPHA-KETOGLUTARATE PERMEASE"/>
    <property type="match status" value="1"/>
</dbReference>
<feature type="transmembrane region" description="Helical" evidence="8">
    <location>
        <begin position="369"/>
        <end position="389"/>
    </location>
</feature>
<comment type="subcellular location">
    <subcellularLocation>
        <location evidence="1">Cell membrane</location>
        <topology evidence="1">Multi-pass membrane protein</topology>
    </subcellularLocation>
</comment>
<dbReference type="InterPro" id="IPR036259">
    <property type="entry name" value="MFS_trans_sf"/>
</dbReference>
<evidence type="ECO:0000256" key="1">
    <source>
        <dbReference type="ARBA" id="ARBA00004651"/>
    </source>
</evidence>
<evidence type="ECO:0000256" key="4">
    <source>
        <dbReference type="ARBA" id="ARBA00022692"/>
    </source>
</evidence>
<organism evidence="10 11">
    <name type="scientific">Amycolatopsis rhabdoformis</name>
    <dbReference type="NCBI Taxonomy" id="1448059"/>
    <lineage>
        <taxon>Bacteria</taxon>
        <taxon>Bacillati</taxon>
        <taxon>Actinomycetota</taxon>
        <taxon>Actinomycetes</taxon>
        <taxon>Pseudonocardiales</taxon>
        <taxon>Pseudonocardiaceae</taxon>
        <taxon>Amycolatopsis</taxon>
    </lineage>
</organism>
<evidence type="ECO:0000313" key="11">
    <source>
        <dbReference type="Proteomes" id="UP001330812"/>
    </source>
</evidence>
<dbReference type="InterPro" id="IPR011701">
    <property type="entry name" value="MFS"/>
</dbReference>
<evidence type="ECO:0000256" key="5">
    <source>
        <dbReference type="ARBA" id="ARBA00022847"/>
    </source>
</evidence>
<evidence type="ECO:0000313" key="10">
    <source>
        <dbReference type="EMBL" id="WSE34154.1"/>
    </source>
</evidence>
<evidence type="ECO:0000256" key="2">
    <source>
        <dbReference type="ARBA" id="ARBA00022448"/>
    </source>
</evidence>
<feature type="transmembrane region" description="Helical" evidence="8">
    <location>
        <begin position="25"/>
        <end position="53"/>
    </location>
</feature>
<dbReference type="Gene3D" id="1.20.1250.20">
    <property type="entry name" value="MFS general substrate transporter like domains"/>
    <property type="match status" value="2"/>
</dbReference>
<evidence type="ECO:0000256" key="3">
    <source>
        <dbReference type="ARBA" id="ARBA00022475"/>
    </source>
</evidence>
<feature type="transmembrane region" description="Helical" evidence="8">
    <location>
        <begin position="244"/>
        <end position="265"/>
    </location>
</feature>
<dbReference type="Proteomes" id="UP001330812">
    <property type="component" value="Chromosome"/>
</dbReference>
<feature type="transmembrane region" description="Helical" evidence="8">
    <location>
        <begin position="59"/>
        <end position="82"/>
    </location>
</feature>
<feature type="transmembrane region" description="Helical" evidence="8">
    <location>
        <begin position="119"/>
        <end position="139"/>
    </location>
</feature>
<dbReference type="PROSITE" id="PS50850">
    <property type="entry name" value="MFS"/>
    <property type="match status" value="1"/>
</dbReference>
<feature type="transmembrane region" description="Helical" evidence="8">
    <location>
        <begin position="195"/>
        <end position="214"/>
    </location>
</feature>
<keyword evidence="11" id="KW-1185">Reference proteome</keyword>
<keyword evidence="6 8" id="KW-1133">Transmembrane helix</keyword>
<feature type="transmembrane region" description="Helical" evidence="8">
    <location>
        <begin position="401"/>
        <end position="419"/>
    </location>
</feature>
<proteinExistence type="predicted"/>
<dbReference type="EMBL" id="CP142149">
    <property type="protein sequence ID" value="WSE34154.1"/>
    <property type="molecule type" value="Genomic_DNA"/>
</dbReference>
<keyword evidence="2" id="KW-0813">Transport</keyword>
<dbReference type="InterPro" id="IPR020846">
    <property type="entry name" value="MFS_dom"/>
</dbReference>